<comment type="function">
    <text evidence="1">Could be part of an ABC transporter complex.</text>
</comment>
<evidence type="ECO:0000256" key="2">
    <source>
        <dbReference type="RuleBase" id="RU362044"/>
    </source>
</evidence>
<dbReference type="PANTHER" id="PTHR30188">
    <property type="entry name" value="ABC TRANSPORTER PERMEASE PROTEIN-RELATED"/>
    <property type="match status" value="1"/>
</dbReference>
<evidence type="ECO:0000313" key="3">
    <source>
        <dbReference type="EMBL" id="RDC59262.1"/>
    </source>
</evidence>
<feature type="transmembrane region" description="Helical" evidence="2">
    <location>
        <begin position="165"/>
        <end position="183"/>
    </location>
</feature>
<dbReference type="EMBL" id="QBKA01000002">
    <property type="protein sequence ID" value="RDC59262.1"/>
    <property type="molecule type" value="Genomic_DNA"/>
</dbReference>
<dbReference type="AlphaFoldDB" id="A0A369Q431"/>
<comment type="subcellular location">
    <subcellularLocation>
        <location evidence="2">Cell inner membrane</location>
        <topology evidence="2">Multi-pass membrane protein</topology>
    </subcellularLocation>
</comment>
<proteinExistence type="inferred from homology"/>
<dbReference type="Pfam" id="PF02405">
    <property type="entry name" value="MlaE"/>
    <property type="match status" value="1"/>
</dbReference>
<keyword evidence="2" id="KW-1003">Cell membrane</keyword>
<keyword evidence="2" id="KW-0812">Transmembrane</keyword>
<name>A0A369Q431_9SPHN</name>
<dbReference type="InterPro" id="IPR003453">
    <property type="entry name" value="ABC_MlaE_roteobac"/>
</dbReference>
<feature type="transmembrane region" description="Helical" evidence="2">
    <location>
        <begin position="269"/>
        <end position="290"/>
    </location>
</feature>
<dbReference type="RefSeq" id="WP_115365649.1">
    <property type="nucleotide sequence ID" value="NZ_QBKA01000002.1"/>
</dbReference>
<accession>A0A369Q431</accession>
<gene>
    <name evidence="3" type="ORF">HME9302_00449</name>
</gene>
<keyword evidence="4" id="KW-1185">Reference proteome</keyword>
<feature type="transmembrane region" description="Helical" evidence="2">
    <location>
        <begin position="125"/>
        <end position="145"/>
    </location>
</feature>
<evidence type="ECO:0000256" key="1">
    <source>
        <dbReference type="ARBA" id="ARBA00003787"/>
    </source>
</evidence>
<protein>
    <submittedName>
        <fullName evidence="3">Putative ABC transporter permease protein</fullName>
    </submittedName>
</protein>
<dbReference type="NCBIfam" id="TIGR00056">
    <property type="entry name" value="MlaE family lipid ABC transporter permease subunit"/>
    <property type="match status" value="1"/>
</dbReference>
<feature type="transmembrane region" description="Helical" evidence="2">
    <location>
        <begin position="310"/>
        <end position="330"/>
    </location>
</feature>
<comment type="similarity">
    <text evidence="2">Belongs to the MlaE permease family.</text>
</comment>
<comment type="caution">
    <text evidence="3">The sequence shown here is derived from an EMBL/GenBank/DDBJ whole genome shotgun (WGS) entry which is preliminary data.</text>
</comment>
<evidence type="ECO:0000313" key="4">
    <source>
        <dbReference type="Proteomes" id="UP000253727"/>
    </source>
</evidence>
<keyword evidence="2" id="KW-1133">Transmembrane helix</keyword>
<dbReference type="GO" id="GO:0043190">
    <property type="term" value="C:ATP-binding cassette (ABC) transporter complex"/>
    <property type="evidence" value="ECO:0007669"/>
    <property type="project" value="InterPro"/>
</dbReference>
<sequence>MAGAASFTVVEDGEGGSAVHLSGPYLVSTIGAVDHDLRELDHGSGGGISRVDLSKITEIDTVGAWAASRLASEHDAAIVGANERADRLLHAVGQSENDADLRPDRPMVFTRVAHTTGEIMADFRVGLRQIVGFLGQLLLATLSIIRHPRRFRVKAFVRQMELVGVSALPIVGLMSFLIGIVIAQQGATQLAAFGAETLTVNLVGRITLRELGVLMTAIMVAGRSGSAFAAQIGTMKLTEEVDAMRTIGISPTEALIIPRIMASVLMMPLLGFYAACMAIVGGAVVADLSLGIPFLNFLQRIQEVVPTYDLWVGLIKAPVFGLIVAIAGCYQGMQVEGDSEQVGARTTKAVVQAIFTVIVLDAFFAVFFTNVGWE</sequence>
<keyword evidence="2" id="KW-0997">Cell inner membrane</keyword>
<reference evidence="3 4" key="1">
    <citation type="submission" date="2018-04" db="EMBL/GenBank/DDBJ databases">
        <title>Altererythrobacter sp. HME9302 genome sequencing and assembly.</title>
        <authorList>
            <person name="Kang H."/>
            <person name="Kim H."/>
            <person name="Joh K."/>
        </authorList>
    </citation>
    <scope>NUCLEOTIDE SEQUENCE [LARGE SCALE GENOMIC DNA]</scope>
    <source>
        <strain evidence="3 4">HME9302</strain>
    </source>
</reference>
<dbReference type="OrthoDB" id="9805022at2"/>
<organism evidence="3 4">
    <name type="scientific">Alteripontixanthobacter maritimus</name>
    <dbReference type="NCBI Taxonomy" id="2161824"/>
    <lineage>
        <taxon>Bacteria</taxon>
        <taxon>Pseudomonadati</taxon>
        <taxon>Pseudomonadota</taxon>
        <taxon>Alphaproteobacteria</taxon>
        <taxon>Sphingomonadales</taxon>
        <taxon>Erythrobacteraceae</taxon>
        <taxon>Alteripontixanthobacter</taxon>
    </lineage>
</organism>
<keyword evidence="2" id="KW-0472">Membrane</keyword>
<dbReference type="InterPro" id="IPR030802">
    <property type="entry name" value="Permease_MalE"/>
</dbReference>
<dbReference type="Proteomes" id="UP000253727">
    <property type="component" value="Unassembled WGS sequence"/>
</dbReference>
<dbReference type="PANTHER" id="PTHR30188:SF3">
    <property type="entry name" value="ABC TRANSPORTER PERMEASE"/>
    <property type="match status" value="1"/>
</dbReference>
<feature type="transmembrane region" description="Helical" evidence="2">
    <location>
        <begin position="350"/>
        <end position="373"/>
    </location>
</feature>
<dbReference type="GO" id="GO:0005548">
    <property type="term" value="F:phospholipid transporter activity"/>
    <property type="evidence" value="ECO:0007669"/>
    <property type="project" value="TreeGrafter"/>
</dbReference>